<dbReference type="RefSeq" id="WP_064301797.1">
    <property type="nucleotide sequence ID" value="NZ_LUCV01000007.1"/>
</dbReference>
<comment type="caution">
    <text evidence="2">The sequence shown here is derived from an EMBL/GenBank/DDBJ whole genome shotgun (WGS) entry which is preliminary data.</text>
</comment>
<name>A0A177SV26_PSEPU</name>
<evidence type="ECO:0000313" key="2">
    <source>
        <dbReference type="EMBL" id="OAI94180.1"/>
    </source>
</evidence>
<gene>
    <name evidence="2" type="ORF">AYO28_09960</name>
</gene>
<feature type="compositionally biased region" description="Basic and acidic residues" evidence="1">
    <location>
        <begin position="11"/>
        <end position="26"/>
    </location>
</feature>
<accession>A0A177SV26</accession>
<sequence>MSQSEQQRIAEQARRDYRKAQIDRRNETADLPPVTLAAGVIADANDNTLFSSARQVPLAVTMQAWTLPDPADPEDRERVFIQWAPAGTTHYETVDEIELAPPFLAHFPLTLHVPPEVMQRDGAWDITYRIIHYNTTTETSPALTVLVDDTEPWHPDEPPKLIMPEGFISEQTLIDNPDGITVTLPDYDDRQPGDELIYWWAAFPVPDDPMDVAIGGRFDVTGEPPMTFKVRTDLIREVGDGGCYITYALIDKALNRSRLAVYQPVAVALGTLPADLEPPTVPLAEGDNLIDMADAGIGVVVNIPGYVGWKPKDRIEVKWGNSLVTAEELGSVPEFPVPVRVPSAILKAEYGTAVGELETSVSYRILRGTVPFDAPEIKINVDFSHIGPPRPDPDLTWPDPVNPALGQLDTYGKVSEKFNELTPEDNGQPAKQNIILYAPAAKDEIIEFYWGDRLGFTYVLQGFEEPGHEIGVEIPWEIIQDVGNGPAVPVHYRISAPGGNNKQHSATYHVKVDAFVLTPEAPEYLGLSGDRGWLLCESLFEDFANPHPDEPAVRVRIPDLSKWLKDGDSVTVTWTPWDSRFADTGEIIEEAIFTEDYIIGTEHPATGFVIRVHPYDKHILPTYNPDGGKIDGRAYTKYSFQLNGVSVTSLEVVATVSMHVPSGYCPMPERKRVP</sequence>
<feature type="region of interest" description="Disordered" evidence="1">
    <location>
        <begin position="1"/>
        <end position="26"/>
    </location>
</feature>
<organism evidence="2 3">
    <name type="scientific">Pseudomonas putida</name>
    <name type="common">Arthrobacter siderocapsulatus</name>
    <dbReference type="NCBI Taxonomy" id="303"/>
    <lineage>
        <taxon>Bacteria</taxon>
        <taxon>Pseudomonadati</taxon>
        <taxon>Pseudomonadota</taxon>
        <taxon>Gammaproteobacteria</taxon>
        <taxon>Pseudomonadales</taxon>
        <taxon>Pseudomonadaceae</taxon>
        <taxon>Pseudomonas</taxon>
    </lineage>
</organism>
<dbReference type="Proteomes" id="UP000077752">
    <property type="component" value="Unassembled WGS sequence"/>
</dbReference>
<protein>
    <submittedName>
        <fullName evidence="2">Uncharacterized protein</fullName>
    </submittedName>
</protein>
<dbReference type="AlphaFoldDB" id="A0A177SV26"/>
<proteinExistence type="predicted"/>
<evidence type="ECO:0000313" key="3">
    <source>
        <dbReference type="Proteomes" id="UP000077752"/>
    </source>
</evidence>
<evidence type="ECO:0000256" key="1">
    <source>
        <dbReference type="SAM" id="MobiDB-lite"/>
    </source>
</evidence>
<dbReference type="EMBL" id="LUCV01000007">
    <property type="protein sequence ID" value="OAI94180.1"/>
    <property type="molecule type" value="Genomic_DNA"/>
</dbReference>
<reference evidence="2 3" key="1">
    <citation type="submission" date="2016-03" db="EMBL/GenBank/DDBJ databases">
        <title>Draft Genome Assembly of Pseudomonas putida strain CBF10-2.</title>
        <authorList>
            <person name="Iyer R.S."/>
            <person name="Damania A."/>
        </authorList>
    </citation>
    <scope>NUCLEOTIDE SEQUENCE [LARGE SCALE GENOMIC DNA]</scope>
    <source>
        <strain evidence="2 3">CBF10-2</strain>
    </source>
</reference>